<reference evidence="2 3" key="1">
    <citation type="submission" date="2018-01" db="EMBL/GenBank/DDBJ databases">
        <title>The draft genome sequence of Halioglobus japonicus S1-36.</title>
        <authorList>
            <person name="Du Z.-J."/>
            <person name="Shi M.-J."/>
        </authorList>
    </citation>
    <scope>NUCLEOTIDE SEQUENCE [LARGE SCALE GENOMIC DNA]</scope>
    <source>
        <strain evidence="2 3">S1-36</strain>
    </source>
</reference>
<name>A0AAP8ME42_9GAMM</name>
<evidence type="ECO:0000256" key="1">
    <source>
        <dbReference type="SAM" id="SignalP"/>
    </source>
</evidence>
<comment type="caution">
    <text evidence="2">The sequence shown here is derived from an EMBL/GenBank/DDBJ whole genome shotgun (WGS) entry which is preliminary data.</text>
</comment>
<keyword evidence="1" id="KW-0732">Signal</keyword>
<protein>
    <submittedName>
        <fullName evidence="2">Uncharacterized protein</fullName>
    </submittedName>
</protein>
<dbReference type="KEGG" id="hja:BST95_07800"/>
<accession>A0AAP8ME42</accession>
<dbReference type="AlphaFoldDB" id="A0AAP8ME42"/>
<dbReference type="Proteomes" id="UP000235162">
    <property type="component" value="Unassembled WGS sequence"/>
</dbReference>
<sequence>MKRTTIVLASLCAALWLGWAWLNADPARPTPSTAADVPTFLGSPAQPRPVALTEQSSIQHPYLAGAGVNSMHNDAGQTDSYPWSGPLGHSAQVSSRQFHRLAGSCVAQSFTQAGPMVGTCVSPFGVTLVARDPESLEVLARQIITRWLPIGQKFSGGVYFHLDHRDRVLLATNDLAIQLWKLAREGENWRWQLDESLDLAAPLNRIDKGPHHIIDVMPDWQGNYWFITRAGIIGSIDRAGQNGHAIQLGEAQRKEGIDNALAVGKNGVFVVSSHAMYNFSRDDSGKPSIIWRAPYDRGSAPKEGTMGWGSGTTPTLVGNDYVAITDNADGRVNVMVYAQAPRNGSQQICKHPIFLENRGTTENSLAAVGLSLIAENNFGYSGPKNIPQSEPGLARVDIRADGSGCDTAWEKLTITSPSAVPKVSTANGLIYLYTRDDKNPEGLHAWYFTAVDFHTGDVVYKQLTGTGWLFNNHYGSISISPDGAAYVGMMGGLVKITDNE</sequence>
<gene>
    <name evidence="2" type="ORF">C0029_06840</name>
</gene>
<keyword evidence="3" id="KW-1185">Reference proteome</keyword>
<feature type="chain" id="PRO_5042833325" evidence="1">
    <location>
        <begin position="25"/>
        <end position="500"/>
    </location>
</feature>
<evidence type="ECO:0000313" key="3">
    <source>
        <dbReference type="Proteomes" id="UP000235162"/>
    </source>
</evidence>
<dbReference type="InterPro" id="IPR011047">
    <property type="entry name" value="Quinoprotein_ADH-like_sf"/>
</dbReference>
<dbReference type="SUPFAM" id="SSF50998">
    <property type="entry name" value="Quinoprotein alcohol dehydrogenase-like"/>
    <property type="match status" value="1"/>
</dbReference>
<evidence type="ECO:0000313" key="2">
    <source>
        <dbReference type="EMBL" id="PLW86153.1"/>
    </source>
</evidence>
<dbReference type="EMBL" id="PKUR01000002">
    <property type="protein sequence ID" value="PLW86153.1"/>
    <property type="molecule type" value="Genomic_DNA"/>
</dbReference>
<proteinExistence type="predicted"/>
<dbReference type="RefSeq" id="WP_084198795.1">
    <property type="nucleotide sequence ID" value="NZ_BMYL01000002.1"/>
</dbReference>
<organism evidence="2 3">
    <name type="scientific">Halioglobus japonicus</name>
    <dbReference type="NCBI Taxonomy" id="930805"/>
    <lineage>
        <taxon>Bacteria</taxon>
        <taxon>Pseudomonadati</taxon>
        <taxon>Pseudomonadota</taxon>
        <taxon>Gammaproteobacteria</taxon>
        <taxon>Cellvibrionales</taxon>
        <taxon>Halieaceae</taxon>
        <taxon>Halioglobus</taxon>
    </lineage>
</organism>
<feature type="signal peptide" evidence="1">
    <location>
        <begin position="1"/>
        <end position="24"/>
    </location>
</feature>